<dbReference type="OrthoDB" id="823504at2759"/>
<feature type="non-terminal residue" evidence="1">
    <location>
        <position position="1"/>
    </location>
</feature>
<dbReference type="AlphaFoldDB" id="A0A9N9HUY5"/>
<evidence type="ECO:0000313" key="2">
    <source>
        <dbReference type="Proteomes" id="UP000789759"/>
    </source>
</evidence>
<protein>
    <submittedName>
        <fullName evidence="1">17105_t:CDS:1</fullName>
    </submittedName>
</protein>
<reference evidence="1" key="1">
    <citation type="submission" date="2021-06" db="EMBL/GenBank/DDBJ databases">
        <authorList>
            <person name="Kallberg Y."/>
            <person name="Tangrot J."/>
            <person name="Rosling A."/>
        </authorList>
    </citation>
    <scope>NUCLEOTIDE SEQUENCE</scope>
    <source>
        <strain evidence="1">FL966</strain>
    </source>
</reference>
<gene>
    <name evidence="1" type="ORF">CPELLU_LOCUS12166</name>
</gene>
<sequence>QDSSNELPNVPKMWTCNGTDINIRTYDGTCNNLKHSNWETQNRVYDRGDFFADYKNNYSGKPAININARIISNIL</sequence>
<accession>A0A9N9HUY5</accession>
<dbReference type="InterPro" id="IPR037120">
    <property type="entry name" value="Haem_peroxidase_sf_animal"/>
</dbReference>
<organism evidence="1 2">
    <name type="scientific">Cetraspora pellucida</name>
    <dbReference type="NCBI Taxonomy" id="1433469"/>
    <lineage>
        <taxon>Eukaryota</taxon>
        <taxon>Fungi</taxon>
        <taxon>Fungi incertae sedis</taxon>
        <taxon>Mucoromycota</taxon>
        <taxon>Glomeromycotina</taxon>
        <taxon>Glomeromycetes</taxon>
        <taxon>Diversisporales</taxon>
        <taxon>Gigasporaceae</taxon>
        <taxon>Cetraspora</taxon>
    </lineage>
</organism>
<comment type="caution">
    <text evidence="1">The sequence shown here is derived from an EMBL/GenBank/DDBJ whole genome shotgun (WGS) entry which is preliminary data.</text>
</comment>
<dbReference type="PROSITE" id="PS50292">
    <property type="entry name" value="PEROXIDASE_3"/>
    <property type="match status" value="1"/>
</dbReference>
<dbReference type="Gene3D" id="1.10.640.10">
    <property type="entry name" value="Haem peroxidase domain superfamily, animal type"/>
    <property type="match status" value="1"/>
</dbReference>
<dbReference type="EMBL" id="CAJVQA010011493">
    <property type="protein sequence ID" value="CAG8707736.1"/>
    <property type="molecule type" value="Genomic_DNA"/>
</dbReference>
<dbReference type="Proteomes" id="UP000789759">
    <property type="component" value="Unassembled WGS sequence"/>
</dbReference>
<keyword evidence="2" id="KW-1185">Reference proteome</keyword>
<evidence type="ECO:0000313" key="1">
    <source>
        <dbReference type="EMBL" id="CAG8707736.1"/>
    </source>
</evidence>
<name>A0A9N9HUY5_9GLOM</name>
<dbReference type="InterPro" id="IPR019791">
    <property type="entry name" value="Haem_peroxidase_animal"/>
</dbReference>
<proteinExistence type="predicted"/>